<sequence>MQNKKLILGSLVVIIAIFVSLTFLYKSEKQTEIVSSVSNINELLVRDYSMKHGENKKNIYVVEFLDPECESCALFSPVVRKLYKEYHEDIQIVIKYLANHKNSEFAIKLLEASREQNKYDEVLDVIFEKQPLWAQHNNEKPELLWGLLTAIPNLDIAKLKNDMNNPKYDEIINTDTSDARKLGVRGTPTIFVNGVELKTLSTKALFDLVEAEIYK</sequence>
<evidence type="ECO:0000259" key="7">
    <source>
        <dbReference type="Pfam" id="PF13462"/>
    </source>
</evidence>
<name>A0A0G9JRI6_9BACT</name>
<dbReference type="InterPro" id="IPR012336">
    <property type="entry name" value="Thioredoxin-like_fold"/>
</dbReference>
<keyword evidence="3" id="KW-0560">Oxidoreductase</keyword>
<keyword evidence="4" id="KW-1015">Disulfide bond</keyword>
<dbReference type="EMBL" id="JAIQ01000172">
    <property type="protein sequence ID" value="KLD96199.1"/>
    <property type="molecule type" value="Genomic_DNA"/>
</dbReference>
<evidence type="ECO:0000256" key="3">
    <source>
        <dbReference type="ARBA" id="ARBA00023002"/>
    </source>
</evidence>
<gene>
    <name evidence="8" type="ORF">AA20_12630</name>
</gene>
<feature type="domain" description="Thioredoxin-like fold" evidence="7">
    <location>
        <begin position="49"/>
        <end position="205"/>
    </location>
</feature>
<reference evidence="8 9" key="1">
    <citation type="submission" date="2014-01" db="EMBL/GenBank/DDBJ databases">
        <title>Development of a Comparative Genomic Fingerprinting Assay for High Resolution Genotyping of Arcobacter butzleri.</title>
        <authorList>
            <person name="Webb A.L."/>
            <person name="Inglis G.D."/>
            <person name="Kruczkiewicz P."/>
            <person name="Selinger L.B."/>
            <person name="Taboada E.N."/>
        </authorList>
    </citation>
    <scope>NUCLEOTIDE SEQUENCE [LARGE SCALE GENOMIC DNA]</scope>
    <source>
        <strain evidence="8 9">L348</strain>
    </source>
</reference>
<dbReference type="Proteomes" id="UP000035514">
    <property type="component" value="Unassembled WGS sequence"/>
</dbReference>
<dbReference type="Pfam" id="PF13462">
    <property type="entry name" value="Thioredoxin_4"/>
    <property type="match status" value="1"/>
</dbReference>
<dbReference type="PATRIC" id="fig|1447256.3.peg.2476"/>
<evidence type="ECO:0000256" key="6">
    <source>
        <dbReference type="SAM" id="Phobius"/>
    </source>
</evidence>
<dbReference type="GO" id="GO:0016491">
    <property type="term" value="F:oxidoreductase activity"/>
    <property type="evidence" value="ECO:0007669"/>
    <property type="project" value="UniProtKB-KW"/>
</dbReference>
<dbReference type="InterPro" id="IPR036249">
    <property type="entry name" value="Thioredoxin-like_sf"/>
</dbReference>
<feature type="transmembrane region" description="Helical" evidence="6">
    <location>
        <begin position="6"/>
        <end position="25"/>
    </location>
</feature>
<dbReference type="SUPFAM" id="SSF52833">
    <property type="entry name" value="Thioredoxin-like"/>
    <property type="match status" value="1"/>
</dbReference>
<evidence type="ECO:0000256" key="5">
    <source>
        <dbReference type="ARBA" id="ARBA00023284"/>
    </source>
</evidence>
<evidence type="ECO:0000256" key="2">
    <source>
        <dbReference type="ARBA" id="ARBA00022729"/>
    </source>
</evidence>
<dbReference type="PANTHER" id="PTHR13887:SF14">
    <property type="entry name" value="DISULFIDE BOND FORMATION PROTEIN D"/>
    <property type="match status" value="1"/>
</dbReference>
<keyword evidence="2" id="KW-0732">Signal</keyword>
<dbReference type="RefSeq" id="WP_046997475.1">
    <property type="nucleotide sequence ID" value="NZ_JAIQ01000172.1"/>
</dbReference>
<keyword evidence="6" id="KW-0812">Transmembrane</keyword>
<keyword evidence="6" id="KW-1133">Transmembrane helix</keyword>
<evidence type="ECO:0000313" key="9">
    <source>
        <dbReference type="Proteomes" id="UP000035514"/>
    </source>
</evidence>
<evidence type="ECO:0000256" key="1">
    <source>
        <dbReference type="ARBA" id="ARBA00005791"/>
    </source>
</evidence>
<proteinExistence type="inferred from homology"/>
<keyword evidence="5" id="KW-0676">Redox-active center</keyword>
<organism evidence="8 9">
    <name type="scientific">Aliarcobacter butzleri L348</name>
    <dbReference type="NCBI Taxonomy" id="1447256"/>
    <lineage>
        <taxon>Bacteria</taxon>
        <taxon>Pseudomonadati</taxon>
        <taxon>Campylobacterota</taxon>
        <taxon>Epsilonproteobacteria</taxon>
        <taxon>Campylobacterales</taxon>
        <taxon>Arcobacteraceae</taxon>
        <taxon>Aliarcobacter</taxon>
    </lineage>
</organism>
<dbReference type="AlphaFoldDB" id="A0A0G9JRI6"/>
<accession>A0A0G9JRI6</accession>
<comment type="similarity">
    <text evidence="1">Belongs to the thioredoxin family. DsbA subfamily.</text>
</comment>
<dbReference type="Gene3D" id="3.40.30.10">
    <property type="entry name" value="Glutaredoxin"/>
    <property type="match status" value="1"/>
</dbReference>
<evidence type="ECO:0000313" key="8">
    <source>
        <dbReference type="EMBL" id="KLD96199.1"/>
    </source>
</evidence>
<dbReference type="PANTHER" id="PTHR13887">
    <property type="entry name" value="GLUTATHIONE S-TRANSFERASE KAPPA"/>
    <property type="match status" value="1"/>
</dbReference>
<protein>
    <submittedName>
        <fullName evidence="8">DSBA oxidoreductase</fullName>
    </submittedName>
</protein>
<comment type="caution">
    <text evidence="8">The sequence shown here is derived from an EMBL/GenBank/DDBJ whole genome shotgun (WGS) entry which is preliminary data.</text>
</comment>
<keyword evidence="6" id="KW-0472">Membrane</keyword>
<evidence type="ECO:0000256" key="4">
    <source>
        <dbReference type="ARBA" id="ARBA00023157"/>
    </source>
</evidence>